<evidence type="ECO:0000256" key="3">
    <source>
        <dbReference type="RuleBase" id="RU000363"/>
    </source>
</evidence>
<evidence type="ECO:0000256" key="2">
    <source>
        <dbReference type="ARBA" id="ARBA00023002"/>
    </source>
</evidence>
<dbReference type="PANTHER" id="PTHR44229">
    <property type="entry name" value="15-HYDROXYPROSTAGLANDIN DEHYDROGENASE [NAD(+)]"/>
    <property type="match status" value="1"/>
</dbReference>
<comment type="caution">
    <text evidence="4">The sequence shown here is derived from an EMBL/GenBank/DDBJ whole genome shotgun (WGS) entry which is preliminary data.</text>
</comment>
<keyword evidence="5" id="KW-1185">Reference proteome</keyword>
<evidence type="ECO:0000313" key="4">
    <source>
        <dbReference type="EMBL" id="CDH59637.1"/>
    </source>
</evidence>
<organism evidence="4 5">
    <name type="scientific">Lichtheimia corymbifera JMRC:FSU:9682</name>
    <dbReference type="NCBI Taxonomy" id="1263082"/>
    <lineage>
        <taxon>Eukaryota</taxon>
        <taxon>Fungi</taxon>
        <taxon>Fungi incertae sedis</taxon>
        <taxon>Mucoromycota</taxon>
        <taxon>Mucoromycotina</taxon>
        <taxon>Mucoromycetes</taxon>
        <taxon>Mucorales</taxon>
        <taxon>Lichtheimiaceae</taxon>
        <taxon>Lichtheimia</taxon>
    </lineage>
</organism>
<evidence type="ECO:0000256" key="1">
    <source>
        <dbReference type="ARBA" id="ARBA00006484"/>
    </source>
</evidence>
<dbReference type="SUPFAM" id="SSF51735">
    <property type="entry name" value="NAD(P)-binding Rossmann-fold domains"/>
    <property type="match status" value="1"/>
</dbReference>
<keyword evidence="2" id="KW-0560">Oxidoreductase</keyword>
<dbReference type="AlphaFoldDB" id="A0A068SCR9"/>
<dbReference type="Pfam" id="PF00106">
    <property type="entry name" value="adh_short"/>
    <property type="match status" value="1"/>
</dbReference>
<dbReference type="PANTHER" id="PTHR44229:SF4">
    <property type="entry name" value="15-HYDROXYPROSTAGLANDIN DEHYDROGENASE [NAD(+)]"/>
    <property type="match status" value="1"/>
</dbReference>
<evidence type="ECO:0000313" key="5">
    <source>
        <dbReference type="Proteomes" id="UP000027586"/>
    </source>
</evidence>
<dbReference type="InterPro" id="IPR036291">
    <property type="entry name" value="NAD(P)-bd_dom_sf"/>
</dbReference>
<dbReference type="PRINTS" id="PR00080">
    <property type="entry name" value="SDRFAMILY"/>
</dbReference>
<sequence length="296" mass="31834">MTKSLEGKVAVLTGASRNIGKAVAVELVSRGAKVVIGDILDKQGEETVQELNNSAGSKVAAYIHTDVTKYDDNVALFKLAEKEFGGVDIAFLNAGIGTNANTMFMPLDDKLDERMLDINTTAVVKGTKVAMLHMAKRGGGAIVNTASVAGFLASPSVGIYAASKHGVVGWTRSCGIFKEVCNVRVNALCPYWVSTDLKTDLANKTNNDPFDTMVSSAPTTDMETVVEAVMRMIEDESLNSTTLLALPGNVIRAQEPIPPYPEILSEEYLSTVKKYQAESIAFYKQQLADALKRYGL</sequence>
<name>A0A068SCR9_9FUNG</name>
<comment type="similarity">
    <text evidence="1 3">Belongs to the short-chain dehydrogenases/reductases (SDR) family.</text>
</comment>
<accession>A0A068SCR9</accession>
<dbReference type="PRINTS" id="PR00081">
    <property type="entry name" value="GDHRDH"/>
</dbReference>
<dbReference type="VEuPathDB" id="FungiDB:LCOR_10444.1"/>
<dbReference type="OrthoDB" id="5840532at2759"/>
<dbReference type="GO" id="GO:0005737">
    <property type="term" value="C:cytoplasm"/>
    <property type="evidence" value="ECO:0007669"/>
    <property type="project" value="TreeGrafter"/>
</dbReference>
<dbReference type="InterPro" id="IPR002347">
    <property type="entry name" value="SDR_fam"/>
</dbReference>
<protein>
    <submittedName>
        <fullName evidence="4">3-oxoacyl-acp reductase</fullName>
    </submittedName>
</protein>
<dbReference type="Proteomes" id="UP000027586">
    <property type="component" value="Unassembled WGS sequence"/>
</dbReference>
<reference evidence="4" key="1">
    <citation type="submission" date="2013-08" db="EMBL/GenBank/DDBJ databases">
        <title>Gene expansion shapes genome architecture in the human pathogen Lichtheimia corymbifera: an evolutionary genomics analysis in the ancient terrestrial Mucorales (Mucoromycotina).</title>
        <authorList>
            <person name="Schwartze V.U."/>
            <person name="Winter S."/>
            <person name="Shelest E."/>
            <person name="Marcet-Houben M."/>
            <person name="Horn F."/>
            <person name="Wehner S."/>
            <person name="Hoffmann K."/>
            <person name="Riege K."/>
            <person name="Sammeth M."/>
            <person name="Nowrousian M."/>
            <person name="Valiante V."/>
            <person name="Linde J."/>
            <person name="Jacobsen I.D."/>
            <person name="Marz M."/>
            <person name="Brakhage A.A."/>
            <person name="Gabaldon T."/>
            <person name="Bocker S."/>
            <person name="Voigt K."/>
        </authorList>
    </citation>
    <scope>NUCLEOTIDE SEQUENCE [LARGE SCALE GENOMIC DNA]</scope>
    <source>
        <strain evidence="4">FSU 9682</strain>
    </source>
</reference>
<dbReference type="EMBL" id="CBTN010000072">
    <property type="protein sequence ID" value="CDH59637.1"/>
    <property type="molecule type" value="Genomic_DNA"/>
</dbReference>
<gene>
    <name evidence="4" type="ORF">LCOR_10444.1</name>
</gene>
<dbReference type="GO" id="GO:0016616">
    <property type="term" value="F:oxidoreductase activity, acting on the CH-OH group of donors, NAD or NADP as acceptor"/>
    <property type="evidence" value="ECO:0007669"/>
    <property type="project" value="TreeGrafter"/>
</dbReference>
<dbReference type="Gene3D" id="3.40.50.720">
    <property type="entry name" value="NAD(P)-binding Rossmann-like Domain"/>
    <property type="match status" value="1"/>
</dbReference>
<proteinExistence type="inferred from homology"/>
<dbReference type="STRING" id="1263082.A0A068SCR9"/>